<organism evidence="2 3">
    <name type="scientific">Conger conger</name>
    <name type="common">Conger eel</name>
    <name type="synonym">Muraena conger</name>
    <dbReference type="NCBI Taxonomy" id="82655"/>
    <lineage>
        <taxon>Eukaryota</taxon>
        <taxon>Metazoa</taxon>
        <taxon>Chordata</taxon>
        <taxon>Craniata</taxon>
        <taxon>Vertebrata</taxon>
        <taxon>Euteleostomi</taxon>
        <taxon>Actinopterygii</taxon>
        <taxon>Neopterygii</taxon>
        <taxon>Teleostei</taxon>
        <taxon>Anguilliformes</taxon>
        <taxon>Congridae</taxon>
        <taxon>Conger</taxon>
    </lineage>
</organism>
<gene>
    <name evidence="2" type="ORF">COCON_G00198190</name>
</gene>
<protein>
    <submittedName>
        <fullName evidence="2">Uncharacterized protein</fullName>
    </submittedName>
</protein>
<proteinExistence type="predicted"/>
<dbReference type="PANTHER" id="PTHR32215:SF0">
    <property type="entry name" value="CILIA- AND FLAGELLA-ASSOCIATED PROTEIN 57"/>
    <property type="match status" value="1"/>
</dbReference>
<evidence type="ECO:0000313" key="3">
    <source>
        <dbReference type="Proteomes" id="UP001152803"/>
    </source>
</evidence>
<dbReference type="PANTHER" id="PTHR32215">
    <property type="entry name" value="CILIA- AND FLAGELLA-ASSOCIATED PROTEIN 57"/>
    <property type="match status" value="1"/>
</dbReference>
<keyword evidence="3" id="KW-1185">Reference proteome</keyword>
<dbReference type="Proteomes" id="UP001152803">
    <property type="component" value="Unassembled WGS sequence"/>
</dbReference>
<evidence type="ECO:0000256" key="1">
    <source>
        <dbReference type="SAM" id="Coils"/>
    </source>
</evidence>
<evidence type="ECO:0000313" key="2">
    <source>
        <dbReference type="EMBL" id="KAJ8255955.1"/>
    </source>
</evidence>
<dbReference type="EMBL" id="JAFJMO010000015">
    <property type="protein sequence ID" value="KAJ8255955.1"/>
    <property type="molecule type" value="Genomic_DNA"/>
</dbReference>
<feature type="coiled-coil region" evidence="1">
    <location>
        <begin position="8"/>
        <end position="117"/>
    </location>
</feature>
<reference evidence="2" key="1">
    <citation type="journal article" date="2023" name="Science">
        <title>Genome structures resolve the early diversification of teleost fishes.</title>
        <authorList>
            <person name="Parey E."/>
            <person name="Louis A."/>
            <person name="Montfort J."/>
            <person name="Bouchez O."/>
            <person name="Roques C."/>
            <person name="Iampietro C."/>
            <person name="Lluch J."/>
            <person name="Castinel A."/>
            <person name="Donnadieu C."/>
            <person name="Desvignes T."/>
            <person name="Floi Bucao C."/>
            <person name="Jouanno E."/>
            <person name="Wen M."/>
            <person name="Mejri S."/>
            <person name="Dirks R."/>
            <person name="Jansen H."/>
            <person name="Henkel C."/>
            <person name="Chen W.J."/>
            <person name="Zahm M."/>
            <person name="Cabau C."/>
            <person name="Klopp C."/>
            <person name="Thompson A.W."/>
            <person name="Robinson-Rechavi M."/>
            <person name="Braasch I."/>
            <person name="Lecointre G."/>
            <person name="Bobe J."/>
            <person name="Postlethwait J.H."/>
            <person name="Berthelot C."/>
            <person name="Roest Crollius H."/>
            <person name="Guiguen Y."/>
        </authorList>
    </citation>
    <scope>NUCLEOTIDE SEQUENCE</scope>
    <source>
        <strain evidence="2">Concon-B</strain>
    </source>
</reference>
<comment type="caution">
    <text evidence="2">The sequence shown here is derived from an EMBL/GenBank/DDBJ whole genome shotgun (WGS) entry which is preliminary data.</text>
</comment>
<dbReference type="InterPro" id="IPR052993">
    <property type="entry name" value="CFA-57"/>
</dbReference>
<dbReference type="AlphaFoldDB" id="A0A9Q1D1S3"/>
<keyword evidence="1" id="KW-0175">Coiled coil</keyword>
<dbReference type="OrthoDB" id="10251741at2759"/>
<accession>A0A9Q1D1S3</accession>
<dbReference type="Gene3D" id="1.10.287.1490">
    <property type="match status" value="1"/>
</dbReference>
<sequence>MKKRFECLEENNSEKKNKEIEKLEAQVKKNLNIISNLENDVLGLKQQIMLRNENIEEKEIQISEMRESNTDLQSMKFILDNHVKELTMQINPKEKIIKELKEQIGKMEEELIQSSAQKSRQERSITDLKLKLNAKDKDMRKKMERACDTSTVVKRFKADLLSCVGFIQDPKRLKESVLQMHARYIQQSDSQGLLHPRVGHSVWRPISPVRS</sequence>
<name>A0A9Q1D1S3_CONCO</name>